<dbReference type="AlphaFoldDB" id="A0AAU9KE54"/>
<comment type="caution">
    <text evidence="1">The sequence shown here is derived from an EMBL/GenBank/DDBJ whole genome shotgun (WGS) entry which is preliminary data.</text>
</comment>
<keyword evidence="2" id="KW-1185">Reference proteome</keyword>
<proteinExistence type="predicted"/>
<name>A0AAU9KE54_9CILI</name>
<reference evidence="1" key="1">
    <citation type="submission" date="2021-09" db="EMBL/GenBank/DDBJ databases">
        <authorList>
            <consortium name="AG Swart"/>
            <person name="Singh M."/>
            <person name="Singh A."/>
            <person name="Seah K."/>
            <person name="Emmerich C."/>
        </authorList>
    </citation>
    <scope>NUCLEOTIDE SEQUENCE</scope>
    <source>
        <strain evidence="1">ATCC30299</strain>
    </source>
</reference>
<evidence type="ECO:0000313" key="2">
    <source>
        <dbReference type="Proteomes" id="UP001162131"/>
    </source>
</evidence>
<sequence>MQHFILSFIRSNYPFRKPSKSNSIFYALGDALMREIKPKHSRIILDSGAIILTLKVFFDSEKANSAQEINLSLKTLFIYFLLPLD</sequence>
<evidence type="ECO:0000313" key="1">
    <source>
        <dbReference type="EMBL" id="CAG9336352.1"/>
    </source>
</evidence>
<accession>A0AAU9KE54</accession>
<organism evidence="1 2">
    <name type="scientific">Blepharisma stoltei</name>
    <dbReference type="NCBI Taxonomy" id="1481888"/>
    <lineage>
        <taxon>Eukaryota</taxon>
        <taxon>Sar</taxon>
        <taxon>Alveolata</taxon>
        <taxon>Ciliophora</taxon>
        <taxon>Postciliodesmatophora</taxon>
        <taxon>Heterotrichea</taxon>
        <taxon>Heterotrichida</taxon>
        <taxon>Blepharismidae</taxon>
        <taxon>Blepharisma</taxon>
    </lineage>
</organism>
<dbReference type="EMBL" id="CAJZBQ010000064">
    <property type="protein sequence ID" value="CAG9336352.1"/>
    <property type="molecule type" value="Genomic_DNA"/>
</dbReference>
<gene>
    <name evidence="1" type="ORF">BSTOLATCC_MIC66229</name>
</gene>
<protein>
    <submittedName>
        <fullName evidence="1">Uncharacterized protein</fullName>
    </submittedName>
</protein>
<dbReference type="Proteomes" id="UP001162131">
    <property type="component" value="Unassembled WGS sequence"/>
</dbReference>